<accession>H8KZS4</accession>
<reference evidence="1" key="1">
    <citation type="submission" date="2012-02" db="EMBL/GenBank/DDBJ databases">
        <title>The complete genome of Frateuria aurantia DSM 6220.</title>
        <authorList>
            <consortium name="US DOE Joint Genome Institute (JGI-PGF)"/>
            <person name="Lucas S."/>
            <person name="Copeland A."/>
            <person name="Lapidus A."/>
            <person name="Glavina del Rio T."/>
            <person name="Dalin E."/>
            <person name="Tice H."/>
            <person name="Bruce D."/>
            <person name="Goodwin L."/>
            <person name="Pitluck S."/>
            <person name="Peters L."/>
            <person name="Ovchinnikova G."/>
            <person name="Teshima H."/>
            <person name="Kyrpides N."/>
            <person name="Mavromatis K."/>
            <person name="Ivanova N."/>
            <person name="Brettin T."/>
            <person name="Detter J.C."/>
            <person name="Han C."/>
            <person name="Larimer F."/>
            <person name="Land M."/>
            <person name="Hauser L."/>
            <person name="Markowitz V."/>
            <person name="Cheng J.-F."/>
            <person name="Hugenholtz P."/>
            <person name="Woyke T."/>
            <person name="Wu D."/>
            <person name="Brambilla E."/>
            <person name="Klenk H.-P."/>
            <person name="Eisen J.A."/>
        </authorList>
    </citation>
    <scope>NUCLEOTIDE SEQUENCE</scope>
    <source>
        <strain evidence="1">DSM 6220</strain>
    </source>
</reference>
<dbReference type="OrthoDB" id="5959358at2"/>
<organism evidence="1 2">
    <name type="scientific">Frateuria aurantia (strain ATCC 33424 / DSM 6220 / KCTC 2777 / LMG 1558 / NBRC 3245 / NCIMB 13370)</name>
    <name type="common">Acetobacter aurantius</name>
    <dbReference type="NCBI Taxonomy" id="767434"/>
    <lineage>
        <taxon>Bacteria</taxon>
        <taxon>Pseudomonadati</taxon>
        <taxon>Pseudomonadota</taxon>
        <taxon>Gammaproteobacteria</taxon>
        <taxon>Lysobacterales</taxon>
        <taxon>Rhodanobacteraceae</taxon>
        <taxon>Frateuria</taxon>
    </lineage>
</organism>
<dbReference type="EMBL" id="CP003350">
    <property type="protein sequence ID" value="AFC84585.1"/>
    <property type="molecule type" value="Genomic_DNA"/>
</dbReference>
<protein>
    <submittedName>
        <fullName evidence="1">Uncharacterized protein</fullName>
    </submittedName>
</protein>
<proteinExistence type="predicted"/>
<dbReference type="eggNOG" id="COG3595">
    <property type="taxonomic scope" value="Bacteria"/>
</dbReference>
<dbReference type="STRING" id="767434.Fraau_0085"/>
<name>H8KZS4_FRAAD</name>
<dbReference type="RefSeq" id="WP_014401591.1">
    <property type="nucleotide sequence ID" value="NC_017033.1"/>
</dbReference>
<keyword evidence="2" id="KW-1185">Reference proteome</keyword>
<dbReference type="Proteomes" id="UP000005234">
    <property type="component" value="Chromosome"/>
</dbReference>
<evidence type="ECO:0000313" key="2">
    <source>
        <dbReference type="Proteomes" id="UP000005234"/>
    </source>
</evidence>
<dbReference type="Gene3D" id="2.160.20.20">
    <property type="match status" value="1"/>
</dbReference>
<dbReference type="AlphaFoldDB" id="H8KZS4"/>
<dbReference type="InterPro" id="IPR012332">
    <property type="entry name" value="Autotransporter_pectin_lyase_C"/>
</dbReference>
<dbReference type="HOGENOM" id="CLU_105050_0_0_6"/>
<gene>
    <name evidence="1" type="ordered locus">Fraau_0085</name>
</gene>
<dbReference type="KEGG" id="fau:Fraau_0085"/>
<evidence type="ECO:0000313" key="1">
    <source>
        <dbReference type="EMBL" id="AFC84585.1"/>
    </source>
</evidence>
<sequence>MHLPALPRLAVAAAFCLINTACTSEVDSVDHGAGRATSHINGSITIPAGRAAMDAETINGSITLEPQASAASVRTVNGAIQLGADAHAGALVTVNGDISLDSRARVDRSVETVNGAIQLGRQAVVTGGLGNVNGAITLDAAQVGGVVDTANGDITVGADSRVRGGLHVEPIHGHWLQLKAPRPPVVIIGPHAVVQGPLRFDRPVELHVSRQATIGPIQGASPQAFDGDSP</sequence>